<sequence length="31" mass="3470">MAYLLDTNACIQILNSRNSPVTKRLLSIPSH</sequence>
<name>A0A480AB52_9CYAN</name>
<comment type="caution">
    <text evidence="1">The sequence shown here is derived from an EMBL/GenBank/DDBJ whole genome shotgun (WGS) entry which is preliminary data.</text>
</comment>
<proteinExistence type="predicted"/>
<dbReference type="EMBL" id="BJCE01000242">
    <property type="protein sequence ID" value="GCL39344.1"/>
    <property type="molecule type" value="Genomic_DNA"/>
</dbReference>
<dbReference type="Proteomes" id="UP000300142">
    <property type="component" value="Unassembled WGS sequence"/>
</dbReference>
<organism evidence="1 2">
    <name type="scientific">Sphaerospermopsis reniformis</name>
    <dbReference type="NCBI Taxonomy" id="531300"/>
    <lineage>
        <taxon>Bacteria</taxon>
        <taxon>Bacillati</taxon>
        <taxon>Cyanobacteriota</taxon>
        <taxon>Cyanophyceae</taxon>
        <taxon>Nostocales</taxon>
        <taxon>Aphanizomenonaceae</taxon>
        <taxon>Sphaerospermopsis</taxon>
    </lineage>
</organism>
<accession>A0A480AB52</accession>
<evidence type="ECO:0000313" key="2">
    <source>
        <dbReference type="Proteomes" id="UP000300142"/>
    </source>
</evidence>
<protein>
    <submittedName>
        <fullName evidence="1">Uncharacterized protein</fullName>
    </submittedName>
</protein>
<keyword evidence="2" id="KW-1185">Reference proteome</keyword>
<evidence type="ECO:0000313" key="1">
    <source>
        <dbReference type="EMBL" id="GCL39344.1"/>
    </source>
</evidence>
<gene>
    <name evidence="1" type="ORF">SR1949_44700</name>
</gene>
<dbReference type="AlphaFoldDB" id="A0A480AB52"/>
<reference evidence="2" key="1">
    <citation type="submission" date="2019-02" db="EMBL/GenBank/DDBJ databases">
        <title>Draft genome sequence of Sphaerospermopsis reniformis NIES-1949.</title>
        <authorList>
            <person name="Yamaguchi H."/>
            <person name="Suzuki S."/>
            <person name="Kawachi M."/>
        </authorList>
    </citation>
    <scope>NUCLEOTIDE SEQUENCE [LARGE SCALE GENOMIC DNA]</scope>
    <source>
        <strain evidence="2">NIES-1949</strain>
    </source>
</reference>